<reference evidence="2 3" key="1">
    <citation type="journal article" date="2012" name="Genome Biol.">
        <title>Genome and low-iron response of an oceanic diatom adapted to chronic iron limitation.</title>
        <authorList>
            <person name="Lommer M."/>
            <person name="Specht M."/>
            <person name="Roy A.S."/>
            <person name="Kraemer L."/>
            <person name="Andreson R."/>
            <person name="Gutowska M.A."/>
            <person name="Wolf J."/>
            <person name="Bergner S.V."/>
            <person name="Schilhabel M.B."/>
            <person name="Klostermeier U.C."/>
            <person name="Beiko R.G."/>
            <person name="Rosenstiel P."/>
            <person name="Hippler M."/>
            <person name="Laroche J."/>
        </authorList>
    </citation>
    <scope>NUCLEOTIDE SEQUENCE [LARGE SCALE GENOMIC DNA]</scope>
    <source>
        <strain evidence="2 3">CCMP1005</strain>
    </source>
</reference>
<evidence type="ECO:0000256" key="1">
    <source>
        <dbReference type="SAM" id="MobiDB-lite"/>
    </source>
</evidence>
<name>K0RJ63_THAOC</name>
<comment type="caution">
    <text evidence="2">The sequence shown here is derived from an EMBL/GenBank/DDBJ whole genome shotgun (WGS) entry which is preliminary data.</text>
</comment>
<proteinExistence type="predicted"/>
<dbReference type="AlphaFoldDB" id="K0RJ63"/>
<evidence type="ECO:0000313" key="3">
    <source>
        <dbReference type="Proteomes" id="UP000266841"/>
    </source>
</evidence>
<accession>K0RJ63</accession>
<feature type="non-terminal residue" evidence="2">
    <location>
        <position position="1"/>
    </location>
</feature>
<protein>
    <submittedName>
        <fullName evidence="2">Uncharacterized protein</fullName>
    </submittedName>
</protein>
<feature type="region of interest" description="Disordered" evidence="1">
    <location>
        <begin position="47"/>
        <end position="85"/>
    </location>
</feature>
<gene>
    <name evidence="2" type="ORF">THAOC_28404</name>
</gene>
<organism evidence="2 3">
    <name type="scientific">Thalassiosira oceanica</name>
    <name type="common">Marine diatom</name>
    <dbReference type="NCBI Taxonomy" id="159749"/>
    <lineage>
        <taxon>Eukaryota</taxon>
        <taxon>Sar</taxon>
        <taxon>Stramenopiles</taxon>
        <taxon>Ochrophyta</taxon>
        <taxon>Bacillariophyta</taxon>
        <taxon>Coscinodiscophyceae</taxon>
        <taxon>Thalassiosirophycidae</taxon>
        <taxon>Thalassiosirales</taxon>
        <taxon>Thalassiosiraceae</taxon>
        <taxon>Thalassiosira</taxon>
    </lineage>
</organism>
<sequence length="85" mass="8860">SELEDVASELVELVFARFSGDSAADQGARRSPQPGSSARLAAYAGTGDFHSNHSRDDTMTLSSSAKCRKCRPTGPLEVSGGRSTG</sequence>
<evidence type="ECO:0000313" key="2">
    <source>
        <dbReference type="EMBL" id="EJK52334.1"/>
    </source>
</evidence>
<dbReference type="Proteomes" id="UP000266841">
    <property type="component" value="Unassembled WGS sequence"/>
</dbReference>
<keyword evidence="3" id="KW-1185">Reference proteome</keyword>
<dbReference type="EMBL" id="AGNL01040023">
    <property type="protein sequence ID" value="EJK52334.1"/>
    <property type="molecule type" value="Genomic_DNA"/>
</dbReference>